<keyword evidence="3" id="KW-0539">Nucleus</keyword>
<evidence type="ECO:0000256" key="1">
    <source>
        <dbReference type="ARBA" id="ARBA00004123"/>
    </source>
</evidence>
<comment type="caution">
    <text evidence="5">The sequence shown here is derived from an EMBL/GenBank/DDBJ whole genome shotgun (WGS) entry which is preliminary data.</text>
</comment>
<dbReference type="Proteomes" id="UP000838763">
    <property type="component" value="Unassembled WGS sequence"/>
</dbReference>
<feature type="domain" description="Zn(2)-C6 fungal-type" evidence="4">
    <location>
        <begin position="17"/>
        <end position="48"/>
    </location>
</feature>
<dbReference type="OrthoDB" id="4934715at2759"/>
<dbReference type="SUPFAM" id="SSF57701">
    <property type="entry name" value="Zn2/Cys6 DNA-binding domain"/>
    <property type="match status" value="1"/>
</dbReference>
<dbReference type="PANTHER" id="PTHR31001:SF49">
    <property type="entry name" value="ZN(II)2CYS6 TRANSCRIPTION FACTOR (EUROFUNG)"/>
    <property type="match status" value="1"/>
</dbReference>
<dbReference type="PROSITE" id="PS50048">
    <property type="entry name" value="ZN2_CY6_FUNGAL_2"/>
    <property type="match status" value="1"/>
</dbReference>
<dbReference type="Gene3D" id="4.10.240.10">
    <property type="entry name" value="Zn(2)-C6 fungal-type DNA-binding domain"/>
    <property type="match status" value="1"/>
</dbReference>
<dbReference type="GO" id="GO:0005634">
    <property type="term" value="C:nucleus"/>
    <property type="evidence" value="ECO:0007669"/>
    <property type="project" value="UniProtKB-SubCell"/>
</dbReference>
<dbReference type="GO" id="GO:0000981">
    <property type="term" value="F:DNA-binding transcription factor activity, RNA polymerase II-specific"/>
    <property type="evidence" value="ECO:0007669"/>
    <property type="project" value="InterPro"/>
</dbReference>
<name>A0A9P1M9I9_9PEZI</name>
<comment type="subcellular location">
    <subcellularLocation>
        <location evidence="1">Nucleus</location>
    </subcellularLocation>
</comment>
<keyword evidence="6" id="KW-1185">Reference proteome</keyword>
<dbReference type="PANTHER" id="PTHR31001">
    <property type="entry name" value="UNCHARACTERIZED TRANSCRIPTIONAL REGULATORY PROTEIN"/>
    <property type="match status" value="1"/>
</dbReference>
<dbReference type="Pfam" id="PF00172">
    <property type="entry name" value="Zn_clus"/>
    <property type="match status" value="1"/>
</dbReference>
<dbReference type="InterPro" id="IPR007219">
    <property type="entry name" value="XnlR_reg_dom"/>
</dbReference>
<dbReference type="GO" id="GO:0003677">
    <property type="term" value="F:DNA binding"/>
    <property type="evidence" value="ECO:0007669"/>
    <property type="project" value="InterPro"/>
</dbReference>
<dbReference type="Pfam" id="PF04082">
    <property type="entry name" value="Fungal_trans"/>
    <property type="match status" value="1"/>
</dbReference>
<evidence type="ECO:0000259" key="4">
    <source>
        <dbReference type="PROSITE" id="PS50048"/>
    </source>
</evidence>
<accession>A0A9P1M9I9</accession>
<sequence length="711" mass="79605">MDGHSRGIEKRNRPPVSCEPCRTRKLKCNRGLPCDTCSKRDKASLCTYAANAARSKPSAPRSRDLKDRLKTLENLVSSFVTGDTVIQSRLLNEIGVTGGGISASQSERTRGDIAIEHGAVGHGPSTAISPLDPETPHLQKTDDGQVNYIDRSHWLSILDDIKEVREHLSLSRNSSPQIAPILEVRNGGTDASLLLVPDLALDEILESLPPQPICDMLVSWYFNTRFMVLGLIHPAKFQLEYEDFWASPSTTSPLWVGLLFAVLSITMVIRRLSNLPDPDSCIPPISVLQKRCVQCLTLGRYATANSYAMEAFILHIQSSFLGRSGYSVDPWFEVGTVIRLAFRMGYNRDPSNLTGITPFDGEMRRRVWLNVVQIDALISYQVGFPSMIPADFCDTQVPRNLDYSDMYLDMAELPPSRPLSEDTTICYVIVKASVMAVFKKIVAHTQSLVPQAYEKTLALDAEMNRAYDGIPEMLKRRDVNRAFLDNSCRIWQRSSIEMLCFKGLVILHRRYLNHEVQNPAFEPSRRACIEAALVILHRQADLYSACEPGGRLYEDRWMFYSLQVHDFLLAAMAVCLDLSVQVRQRKGAVSAFHGDWDEGKQKLAMKEYQALQVSQKIWELNQCRASNKDAQTAALALGLMLRKVSENDMGLPIANEHGFGVAEGGLEMQFPHAGIMSQMLDGSENIDWALLDQYLLNFEDPASEASARPEN</sequence>
<dbReference type="InterPro" id="IPR036864">
    <property type="entry name" value="Zn2-C6_fun-type_DNA-bd_sf"/>
</dbReference>
<dbReference type="InterPro" id="IPR001138">
    <property type="entry name" value="Zn2Cys6_DnaBD"/>
</dbReference>
<dbReference type="CDD" id="cd00067">
    <property type="entry name" value="GAL4"/>
    <property type="match status" value="1"/>
</dbReference>
<dbReference type="GO" id="GO:0008270">
    <property type="term" value="F:zinc ion binding"/>
    <property type="evidence" value="ECO:0007669"/>
    <property type="project" value="InterPro"/>
</dbReference>
<proteinExistence type="predicted"/>
<dbReference type="AlphaFoldDB" id="A0A9P1M9I9"/>
<evidence type="ECO:0000256" key="3">
    <source>
        <dbReference type="ARBA" id="ARBA00023242"/>
    </source>
</evidence>
<dbReference type="InterPro" id="IPR050613">
    <property type="entry name" value="Sec_Metabolite_Reg"/>
</dbReference>
<protein>
    <recommendedName>
        <fullName evidence="4">Zn(2)-C6 fungal-type domain-containing protein</fullName>
    </recommendedName>
</protein>
<keyword evidence="2" id="KW-0479">Metal-binding</keyword>
<evidence type="ECO:0000313" key="6">
    <source>
        <dbReference type="Proteomes" id="UP000838763"/>
    </source>
</evidence>
<dbReference type="PROSITE" id="PS00463">
    <property type="entry name" value="ZN2_CY6_FUNGAL_1"/>
    <property type="match status" value="1"/>
</dbReference>
<dbReference type="EMBL" id="CALLCH030000005">
    <property type="protein sequence ID" value="CAI4212700.1"/>
    <property type="molecule type" value="Genomic_DNA"/>
</dbReference>
<reference evidence="5" key="1">
    <citation type="submission" date="2022-11" db="EMBL/GenBank/DDBJ databases">
        <authorList>
            <person name="Scott C."/>
            <person name="Bruce N."/>
        </authorList>
    </citation>
    <scope>NUCLEOTIDE SEQUENCE</scope>
</reference>
<evidence type="ECO:0000256" key="2">
    <source>
        <dbReference type="ARBA" id="ARBA00022723"/>
    </source>
</evidence>
<evidence type="ECO:0000313" key="5">
    <source>
        <dbReference type="EMBL" id="CAI4212700.1"/>
    </source>
</evidence>
<organism evidence="5 6">
    <name type="scientific">Parascedosporium putredinis</name>
    <dbReference type="NCBI Taxonomy" id="1442378"/>
    <lineage>
        <taxon>Eukaryota</taxon>
        <taxon>Fungi</taxon>
        <taxon>Dikarya</taxon>
        <taxon>Ascomycota</taxon>
        <taxon>Pezizomycotina</taxon>
        <taxon>Sordariomycetes</taxon>
        <taxon>Hypocreomycetidae</taxon>
        <taxon>Microascales</taxon>
        <taxon>Microascaceae</taxon>
        <taxon>Parascedosporium</taxon>
    </lineage>
</organism>
<dbReference type="GO" id="GO:0006351">
    <property type="term" value="P:DNA-templated transcription"/>
    <property type="evidence" value="ECO:0007669"/>
    <property type="project" value="InterPro"/>
</dbReference>
<dbReference type="SMART" id="SM00906">
    <property type="entry name" value="Fungal_trans"/>
    <property type="match status" value="1"/>
</dbReference>
<gene>
    <name evidence="5" type="ORF">PPNO1_LOCUS2451</name>
</gene>
<dbReference type="CDD" id="cd12148">
    <property type="entry name" value="fungal_TF_MHR"/>
    <property type="match status" value="1"/>
</dbReference>
<dbReference type="SMART" id="SM00066">
    <property type="entry name" value="GAL4"/>
    <property type="match status" value="1"/>
</dbReference>